<dbReference type="PATRIC" id="fig|68170.10.peg.9223"/>
<dbReference type="InterPro" id="IPR051908">
    <property type="entry name" value="Ribosomal_N-acetyltransferase"/>
</dbReference>
<evidence type="ECO:0000259" key="1">
    <source>
        <dbReference type="PROSITE" id="PS51186"/>
    </source>
</evidence>
<keyword evidence="3" id="KW-1185">Reference proteome</keyword>
<dbReference type="GO" id="GO:0008999">
    <property type="term" value="F:protein-N-terminal-alanine acetyltransferase activity"/>
    <property type="evidence" value="ECO:0007669"/>
    <property type="project" value="TreeGrafter"/>
</dbReference>
<dbReference type="AlphaFoldDB" id="A0A0F0GH55"/>
<evidence type="ECO:0000313" key="3">
    <source>
        <dbReference type="Proteomes" id="UP000033393"/>
    </source>
</evidence>
<dbReference type="PANTHER" id="PTHR43441:SF11">
    <property type="entry name" value="RIBOSOMAL-PROTEIN-SERINE ACETYLTRANSFERASE"/>
    <property type="match status" value="1"/>
</dbReference>
<dbReference type="Gene3D" id="3.40.630.30">
    <property type="match status" value="1"/>
</dbReference>
<evidence type="ECO:0000313" key="2">
    <source>
        <dbReference type="EMBL" id="KJK42849.1"/>
    </source>
</evidence>
<name>A0A0F0GH55_LENAE</name>
<proteinExistence type="predicted"/>
<dbReference type="STRING" id="68170.GCA_000974445_08805"/>
<feature type="domain" description="N-acetyltransferase" evidence="1">
    <location>
        <begin position="10"/>
        <end position="176"/>
    </location>
</feature>
<organism evidence="2 3">
    <name type="scientific">Lentzea aerocolonigenes</name>
    <name type="common">Lechevalieria aerocolonigenes</name>
    <name type="synonym">Saccharothrix aerocolonigenes</name>
    <dbReference type="NCBI Taxonomy" id="68170"/>
    <lineage>
        <taxon>Bacteria</taxon>
        <taxon>Bacillati</taxon>
        <taxon>Actinomycetota</taxon>
        <taxon>Actinomycetes</taxon>
        <taxon>Pseudonocardiales</taxon>
        <taxon>Pseudonocardiaceae</taxon>
        <taxon>Lentzea</taxon>
    </lineage>
</organism>
<dbReference type="Pfam" id="PF13302">
    <property type="entry name" value="Acetyltransf_3"/>
    <property type="match status" value="1"/>
</dbReference>
<sequence length="188" mass="21555">MSSFWVGNLVRLRGIEPGDWEAFRKFDDNTVDMRRADRVQQPFSNARQREWAEQASLKKPDGDKFQLAIESLADGTFVGTVSTFEIDYRAGRFGYGIFIGSEHKGRGYGSEAVPLLLGFMFGERRFHKCETHVWAFNEPSIAFHRKLGFTEEGRLRDHEFFAGRHHDAVAFGMTAPEFAARHPHAREI</sequence>
<dbReference type="RefSeq" id="WP_045316110.1">
    <property type="nucleotide sequence ID" value="NZ_JYJG01000325.1"/>
</dbReference>
<dbReference type="Proteomes" id="UP000033393">
    <property type="component" value="Unassembled WGS sequence"/>
</dbReference>
<dbReference type="GO" id="GO:1990189">
    <property type="term" value="F:protein N-terminal-serine acetyltransferase activity"/>
    <property type="evidence" value="ECO:0007669"/>
    <property type="project" value="TreeGrafter"/>
</dbReference>
<dbReference type="EMBL" id="JYJG01000325">
    <property type="protein sequence ID" value="KJK42849.1"/>
    <property type="molecule type" value="Genomic_DNA"/>
</dbReference>
<protein>
    <submittedName>
        <fullName evidence="2">Acetyltransferase</fullName>
    </submittedName>
</protein>
<comment type="caution">
    <text evidence="2">The sequence shown here is derived from an EMBL/GenBank/DDBJ whole genome shotgun (WGS) entry which is preliminary data.</text>
</comment>
<dbReference type="PROSITE" id="PS51186">
    <property type="entry name" value="GNAT"/>
    <property type="match status" value="1"/>
</dbReference>
<dbReference type="OrthoDB" id="9814648at2"/>
<reference evidence="2 3" key="1">
    <citation type="submission" date="2015-02" db="EMBL/GenBank/DDBJ databases">
        <authorList>
            <person name="Ju K.-S."/>
            <person name="Doroghazi J.R."/>
            <person name="Metcalf W."/>
        </authorList>
    </citation>
    <scope>NUCLEOTIDE SEQUENCE [LARGE SCALE GENOMIC DNA]</scope>
    <source>
        <strain evidence="2 3">NRRL B-16140</strain>
    </source>
</reference>
<accession>A0A0F0GH55</accession>
<gene>
    <name evidence="2" type="ORF">UK23_35400</name>
</gene>
<keyword evidence="2" id="KW-0808">Transferase</keyword>
<dbReference type="GO" id="GO:0005737">
    <property type="term" value="C:cytoplasm"/>
    <property type="evidence" value="ECO:0007669"/>
    <property type="project" value="TreeGrafter"/>
</dbReference>
<dbReference type="InterPro" id="IPR016181">
    <property type="entry name" value="Acyl_CoA_acyltransferase"/>
</dbReference>
<dbReference type="PANTHER" id="PTHR43441">
    <property type="entry name" value="RIBOSOMAL-PROTEIN-SERINE ACETYLTRANSFERASE"/>
    <property type="match status" value="1"/>
</dbReference>
<dbReference type="InterPro" id="IPR000182">
    <property type="entry name" value="GNAT_dom"/>
</dbReference>
<dbReference type="SUPFAM" id="SSF55729">
    <property type="entry name" value="Acyl-CoA N-acyltransferases (Nat)"/>
    <property type="match status" value="1"/>
</dbReference>